<evidence type="ECO:0000256" key="10">
    <source>
        <dbReference type="SAM" id="Phobius"/>
    </source>
</evidence>
<protein>
    <submittedName>
        <fullName evidence="11">Cytochrome P450</fullName>
    </submittedName>
</protein>
<evidence type="ECO:0000256" key="5">
    <source>
        <dbReference type="ARBA" id="ARBA00023002"/>
    </source>
</evidence>
<dbReference type="PRINTS" id="PR00385">
    <property type="entry name" value="P450"/>
</dbReference>
<evidence type="ECO:0000256" key="7">
    <source>
        <dbReference type="ARBA" id="ARBA00023033"/>
    </source>
</evidence>
<keyword evidence="4 8" id="KW-0479">Metal-binding</keyword>
<keyword evidence="3 8" id="KW-0349">Heme</keyword>
<accession>A0A9P5PVD4</accession>
<dbReference type="AlphaFoldDB" id="A0A9P5PVD4"/>
<comment type="caution">
    <text evidence="11">The sequence shown here is derived from an EMBL/GenBank/DDBJ whole genome shotgun (WGS) entry which is preliminary data.</text>
</comment>
<gene>
    <name evidence="11" type="ORF">BDP27DRAFT_1402270</name>
</gene>
<proteinExistence type="inferred from homology"/>
<feature type="transmembrane region" description="Helical" evidence="10">
    <location>
        <begin position="7"/>
        <end position="32"/>
    </location>
</feature>
<evidence type="ECO:0000256" key="1">
    <source>
        <dbReference type="ARBA" id="ARBA00001971"/>
    </source>
</evidence>
<dbReference type="CDD" id="cd11063">
    <property type="entry name" value="CYP52"/>
    <property type="match status" value="1"/>
</dbReference>
<dbReference type="PANTHER" id="PTHR24287">
    <property type="entry name" value="P450, PUTATIVE (EUROFUNG)-RELATED"/>
    <property type="match status" value="1"/>
</dbReference>
<keyword evidence="12" id="KW-1185">Reference proteome</keyword>
<dbReference type="PRINTS" id="PR00463">
    <property type="entry name" value="EP450I"/>
</dbReference>
<dbReference type="Pfam" id="PF00067">
    <property type="entry name" value="p450"/>
    <property type="match status" value="1"/>
</dbReference>
<evidence type="ECO:0000256" key="3">
    <source>
        <dbReference type="ARBA" id="ARBA00022617"/>
    </source>
</evidence>
<feature type="transmembrane region" description="Helical" evidence="10">
    <location>
        <begin position="38"/>
        <end position="63"/>
    </location>
</feature>
<dbReference type="PROSITE" id="PS00086">
    <property type="entry name" value="CYTOCHROME_P450"/>
    <property type="match status" value="1"/>
</dbReference>
<evidence type="ECO:0000256" key="4">
    <source>
        <dbReference type="ARBA" id="ARBA00022723"/>
    </source>
</evidence>
<evidence type="ECO:0000313" key="11">
    <source>
        <dbReference type="EMBL" id="KAF9069999.1"/>
    </source>
</evidence>
<dbReference type="GO" id="GO:0005506">
    <property type="term" value="F:iron ion binding"/>
    <property type="evidence" value="ECO:0007669"/>
    <property type="project" value="InterPro"/>
</dbReference>
<dbReference type="InterPro" id="IPR036396">
    <property type="entry name" value="Cyt_P450_sf"/>
</dbReference>
<sequence>MTILTPGIIFITRILTALSLFAFGAVATRHFIEQYASIALPTWIFAIITVLTLPVYITCRILLRNLRHKREAAALGAQLVPKVRGKWIGNIDILKKSMNDLFTGCPWDVLMDAMEARGPVFNLNVFWGNLVFTCQPEHIQIILATDFSNYVKGERFQGNMAAVLGVGVFNSDGEMWKFHRSMSRPFFTRDRVTHFDMFDRHADTVISLMKTRIRSGHAVDFQDLIGRFTLDTATEFLFGSCVHSLAAGLPFPRNVAQPVESGTATPVSSSEKLPLSPNIPATKLAREFTKAFLEAQEIISIRERFPSIWPLLEIRKDKTKAPMKVINAFIEPIVAEAVAKMKGQEKKDDSAVEDIGEEDTLLDHLVKQTDDPVVLKDATLNVLIAGRDTTAATLTFVVYCLSMNPDIMQRLRQEILEKVGPSKRPTYDDIREMKYLRAVINETLRLFPVVPFNVRDCIKATTWPSPDPTQPPLYIPAGTPIPYSVLMMHRRKDLWGPDAEVFDPDRFIDERLKTYLTPKPFIFLPFNAGPRICLGQQFAYNEMSFFLVRLLQNFTSFTHFPELRPPGFEIPKEWKTAPGRKGIDEIFLKTTLTMYCGGGLWVKAQEATDI</sequence>
<dbReference type="GO" id="GO:0004497">
    <property type="term" value="F:monooxygenase activity"/>
    <property type="evidence" value="ECO:0007669"/>
    <property type="project" value="UniProtKB-KW"/>
</dbReference>
<dbReference type="OrthoDB" id="1470350at2759"/>
<evidence type="ECO:0000256" key="6">
    <source>
        <dbReference type="ARBA" id="ARBA00023004"/>
    </source>
</evidence>
<keyword evidence="10" id="KW-0812">Transmembrane</keyword>
<feature type="binding site" description="axial binding residue" evidence="8">
    <location>
        <position position="533"/>
    </location>
    <ligand>
        <name>heme</name>
        <dbReference type="ChEBI" id="CHEBI:30413"/>
    </ligand>
    <ligandPart>
        <name>Fe</name>
        <dbReference type="ChEBI" id="CHEBI:18248"/>
    </ligandPart>
</feature>
<dbReference type="InterPro" id="IPR001128">
    <property type="entry name" value="Cyt_P450"/>
</dbReference>
<dbReference type="SUPFAM" id="SSF48264">
    <property type="entry name" value="Cytochrome P450"/>
    <property type="match status" value="1"/>
</dbReference>
<dbReference type="InterPro" id="IPR002401">
    <property type="entry name" value="Cyt_P450_E_grp-I"/>
</dbReference>
<keyword evidence="5 9" id="KW-0560">Oxidoreductase</keyword>
<dbReference type="InterPro" id="IPR047146">
    <property type="entry name" value="Cyt_P450_E_CYP52_fungi"/>
</dbReference>
<evidence type="ECO:0000256" key="8">
    <source>
        <dbReference type="PIRSR" id="PIRSR602401-1"/>
    </source>
</evidence>
<keyword evidence="10" id="KW-0472">Membrane</keyword>
<evidence type="ECO:0000313" key="12">
    <source>
        <dbReference type="Proteomes" id="UP000772434"/>
    </source>
</evidence>
<evidence type="ECO:0000256" key="2">
    <source>
        <dbReference type="ARBA" id="ARBA00010617"/>
    </source>
</evidence>
<dbReference type="GO" id="GO:0020037">
    <property type="term" value="F:heme binding"/>
    <property type="evidence" value="ECO:0007669"/>
    <property type="project" value="InterPro"/>
</dbReference>
<dbReference type="Gene3D" id="1.10.630.10">
    <property type="entry name" value="Cytochrome P450"/>
    <property type="match status" value="1"/>
</dbReference>
<evidence type="ECO:0000256" key="9">
    <source>
        <dbReference type="RuleBase" id="RU000461"/>
    </source>
</evidence>
<comment type="similarity">
    <text evidence="2 9">Belongs to the cytochrome P450 family.</text>
</comment>
<dbReference type="GO" id="GO:0016705">
    <property type="term" value="F:oxidoreductase activity, acting on paired donors, with incorporation or reduction of molecular oxygen"/>
    <property type="evidence" value="ECO:0007669"/>
    <property type="project" value="InterPro"/>
</dbReference>
<dbReference type="InterPro" id="IPR017972">
    <property type="entry name" value="Cyt_P450_CS"/>
</dbReference>
<dbReference type="PANTHER" id="PTHR24287:SF1">
    <property type="entry name" value="P450, PUTATIVE (EUROFUNG)-RELATED"/>
    <property type="match status" value="1"/>
</dbReference>
<name>A0A9P5PVD4_9AGAR</name>
<reference evidence="11" key="1">
    <citation type="submission" date="2020-11" db="EMBL/GenBank/DDBJ databases">
        <authorList>
            <consortium name="DOE Joint Genome Institute"/>
            <person name="Ahrendt S."/>
            <person name="Riley R."/>
            <person name="Andreopoulos W."/>
            <person name="Labutti K."/>
            <person name="Pangilinan J."/>
            <person name="Ruiz-Duenas F.J."/>
            <person name="Barrasa J.M."/>
            <person name="Sanchez-Garcia M."/>
            <person name="Camarero S."/>
            <person name="Miyauchi S."/>
            <person name="Serrano A."/>
            <person name="Linde D."/>
            <person name="Babiker R."/>
            <person name="Drula E."/>
            <person name="Ayuso-Fernandez I."/>
            <person name="Pacheco R."/>
            <person name="Padilla G."/>
            <person name="Ferreira P."/>
            <person name="Barriuso J."/>
            <person name="Kellner H."/>
            <person name="Castanera R."/>
            <person name="Alfaro M."/>
            <person name="Ramirez L."/>
            <person name="Pisabarro A.G."/>
            <person name="Kuo A."/>
            <person name="Tritt A."/>
            <person name="Lipzen A."/>
            <person name="He G."/>
            <person name="Yan M."/>
            <person name="Ng V."/>
            <person name="Cullen D."/>
            <person name="Martin F."/>
            <person name="Rosso M.-N."/>
            <person name="Henrissat B."/>
            <person name="Hibbett D."/>
            <person name="Martinez A.T."/>
            <person name="Grigoriev I.V."/>
        </authorList>
    </citation>
    <scope>NUCLEOTIDE SEQUENCE</scope>
    <source>
        <strain evidence="11">AH 40177</strain>
    </source>
</reference>
<organism evidence="11 12">
    <name type="scientific">Rhodocollybia butyracea</name>
    <dbReference type="NCBI Taxonomy" id="206335"/>
    <lineage>
        <taxon>Eukaryota</taxon>
        <taxon>Fungi</taxon>
        <taxon>Dikarya</taxon>
        <taxon>Basidiomycota</taxon>
        <taxon>Agaricomycotina</taxon>
        <taxon>Agaricomycetes</taxon>
        <taxon>Agaricomycetidae</taxon>
        <taxon>Agaricales</taxon>
        <taxon>Marasmiineae</taxon>
        <taxon>Omphalotaceae</taxon>
        <taxon>Rhodocollybia</taxon>
    </lineage>
</organism>
<dbReference type="EMBL" id="JADNRY010000045">
    <property type="protein sequence ID" value="KAF9069999.1"/>
    <property type="molecule type" value="Genomic_DNA"/>
</dbReference>
<comment type="cofactor">
    <cofactor evidence="1 8">
        <name>heme</name>
        <dbReference type="ChEBI" id="CHEBI:30413"/>
    </cofactor>
</comment>
<keyword evidence="6 8" id="KW-0408">Iron</keyword>
<keyword evidence="7 9" id="KW-0503">Monooxygenase</keyword>
<dbReference type="Proteomes" id="UP000772434">
    <property type="component" value="Unassembled WGS sequence"/>
</dbReference>
<keyword evidence="10" id="KW-1133">Transmembrane helix</keyword>